<evidence type="ECO:0000313" key="1">
    <source>
        <dbReference type="EMBL" id="KRG71487.1"/>
    </source>
</evidence>
<reference evidence="1 2" key="1">
    <citation type="submission" date="2015-05" db="EMBL/GenBank/DDBJ databases">
        <title>Genome sequencing and analysis of members of genus Stenotrophomonas.</title>
        <authorList>
            <person name="Patil P.P."/>
            <person name="Midha S."/>
            <person name="Patil P.B."/>
        </authorList>
    </citation>
    <scope>NUCLEOTIDE SEQUENCE [LARGE SCALE GENOMIC DNA]</scope>
    <source>
        <strain evidence="1 2">DSM 21858</strain>
    </source>
</reference>
<dbReference type="AlphaFoldDB" id="A0A0R0CNL4"/>
<protein>
    <recommendedName>
        <fullName evidence="3">Lipoprotein</fullName>
    </recommendedName>
</protein>
<evidence type="ECO:0008006" key="3">
    <source>
        <dbReference type="Google" id="ProtNLM"/>
    </source>
</evidence>
<organism evidence="1 2">
    <name type="scientific">Pseudoxanthomonas dokdonensis</name>
    <dbReference type="NCBI Taxonomy" id="344882"/>
    <lineage>
        <taxon>Bacteria</taxon>
        <taxon>Pseudomonadati</taxon>
        <taxon>Pseudomonadota</taxon>
        <taxon>Gammaproteobacteria</taxon>
        <taxon>Lysobacterales</taxon>
        <taxon>Lysobacteraceae</taxon>
        <taxon>Pseudoxanthomonas</taxon>
    </lineage>
</organism>
<proteinExistence type="predicted"/>
<gene>
    <name evidence="1" type="ORF">ABB29_01550</name>
</gene>
<keyword evidence="2" id="KW-1185">Reference proteome</keyword>
<name>A0A0R0CNL4_9GAMM</name>
<dbReference type="EMBL" id="LDJL01000002">
    <property type="protein sequence ID" value="KRG71487.1"/>
    <property type="molecule type" value="Genomic_DNA"/>
</dbReference>
<accession>A0A0R0CNL4</accession>
<dbReference type="PROSITE" id="PS51257">
    <property type="entry name" value="PROKAR_LIPOPROTEIN"/>
    <property type="match status" value="1"/>
</dbReference>
<comment type="caution">
    <text evidence="1">The sequence shown here is derived from an EMBL/GenBank/DDBJ whole genome shotgun (WGS) entry which is preliminary data.</text>
</comment>
<sequence length="127" mass="13692">MDLYLKEYGMLKEPLLAVCLAFAVTACATSENPASQIRLDATSDATAMSSFSAMAEALTSENRQELLVAMLKLNMTGVNSVYEVIQNPDLQSPSIARIKDKVDGMTAQQIIDLANRTSSVEAEVTAE</sequence>
<dbReference type="Proteomes" id="UP000052052">
    <property type="component" value="Unassembled WGS sequence"/>
</dbReference>
<dbReference type="PATRIC" id="fig|344882.3.peg.1507"/>
<evidence type="ECO:0000313" key="2">
    <source>
        <dbReference type="Proteomes" id="UP000052052"/>
    </source>
</evidence>